<dbReference type="InterPro" id="IPR052367">
    <property type="entry name" value="Thiosulfate_ST/Rhodanese-like"/>
</dbReference>
<name>A0A7X3D1H3_9FLAO</name>
<evidence type="ECO:0000313" key="3">
    <source>
        <dbReference type="Proteomes" id="UP000540519"/>
    </source>
</evidence>
<dbReference type="Proteomes" id="UP000540519">
    <property type="component" value="Unassembled WGS sequence"/>
</dbReference>
<dbReference type="AlphaFoldDB" id="A0A7X3D1H3"/>
<organism evidence="2 3">
    <name type="scientific">Zobellia amurskyensis</name>
    <dbReference type="NCBI Taxonomy" id="248905"/>
    <lineage>
        <taxon>Bacteria</taxon>
        <taxon>Pseudomonadati</taxon>
        <taxon>Bacteroidota</taxon>
        <taxon>Flavobacteriia</taxon>
        <taxon>Flavobacteriales</taxon>
        <taxon>Flavobacteriaceae</taxon>
        <taxon>Zobellia</taxon>
    </lineage>
</organism>
<dbReference type="PROSITE" id="PS50206">
    <property type="entry name" value="RHODANESE_3"/>
    <property type="match status" value="1"/>
</dbReference>
<dbReference type="RefSeq" id="WP_155599410.1">
    <property type="nucleotide sequence ID" value="NZ_RCNR01000010.1"/>
</dbReference>
<comment type="caution">
    <text evidence="2">The sequence shown here is derived from an EMBL/GenBank/DDBJ whole genome shotgun (WGS) entry which is preliminary data.</text>
</comment>
<dbReference type="EMBL" id="RCNR01000010">
    <property type="protein sequence ID" value="MUH35615.1"/>
    <property type="molecule type" value="Genomic_DNA"/>
</dbReference>
<dbReference type="PANTHER" id="PTHR45431:SF3">
    <property type="entry name" value="RHODANESE-LIKE DOMAIN-CONTAINING PROTEIN 15, CHLOROPLASTIC"/>
    <property type="match status" value="1"/>
</dbReference>
<dbReference type="InterPro" id="IPR001763">
    <property type="entry name" value="Rhodanese-like_dom"/>
</dbReference>
<accession>A0A7X3D1H3</accession>
<sequence length="119" mass="13159">MKIHYLLLILCFVNLGCAQSKGKPITEFSQNDIDSGILVDVRTPQEYNNGHLDQAVNINLLDADFIKSVDTIHRGQPIYVYCKKGGRSAKAAKVLDSLGFKQVVDLEGGYDAFIANKKD</sequence>
<dbReference type="InterPro" id="IPR036873">
    <property type="entry name" value="Rhodanese-like_dom_sf"/>
</dbReference>
<dbReference type="PANTHER" id="PTHR45431">
    <property type="entry name" value="RHODANESE-LIKE DOMAIN-CONTAINING PROTEIN 15, CHLOROPLASTIC"/>
    <property type="match status" value="1"/>
</dbReference>
<dbReference type="Pfam" id="PF00581">
    <property type="entry name" value="Rhodanese"/>
    <property type="match status" value="1"/>
</dbReference>
<keyword evidence="3" id="KW-1185">Reference proteome</keyword>
<dbReference type="SUPFAM" id="SSF52821">
    <property type="entry name" value="Rhodanese/Cell cycle control phosphatase"/>
    <property type="match status" value="1"/>
</dbReference>
<dbReference type="Gene3D" id="3.40.250.10">
    <property type="entry name" value="Rhodanese-like domain"/>
    <property type="match status" value="1"/>
</dbReference>
<dbReference type="OrthoDB" id="9808735at2"/>
<reference evidence="2 3" key="1">
    <citation type="journal article" date="2019" name="Mar. Drugs">
        <title>Comparative Genomics and CAZyme Genome Repertoires of Marine Zobellia amurskyensis KMM 3526(T) and Zobellia laminariae KMM 3676(T).</title>
        <authorList>
            <person name="Chernysheva N."/>
            <person name="Bystritskaya E."/>
            <person name="Stenkova A."/>
            <person name="Golovkin I."/>
            <person name="Nedashkovskaya O."/>
            <person name="Isaeva M."/>
        </authorList>
    </citation>
    <scope>NUCLEOTIDE SEQUENCE [LARGE SCALE GENOMIC DNA]</scope>
    <source>
        <strain evidence="2 3">KMM 3526</strain>
    </source>
</reference>
<feature type="domain" description="Rhodanese" evidence="1">
    <location>
        <begin position="32"/>
        <end position="118"/>
    </location>
</feature>
<proteinExistence type="predicted"/>
<evidence type="ECO:0000259" key="1">
    <source>
        <dbReference type="PROSITE" id="PS50206"/>
    </source>
</evidence>
<protein>
    <submittedName>
        <fullName evidence="2">Rhodanese-like domain-containing protein</fullName>
    </submittedName>
</protein>
<dbReference type="SMART" id="SM00450">
    <property type="entry name" value="RHOD"/>
    <property type="match status" value="1"/>
</dbReference>
<gene>
    <name evidence="2" type="ORF">D9O36_07175</name>
</gene>
<evidence type="ECO:0000313" key="2">
    <source>
        <dbReference type="EMBL" id="MUH35615.1"/>
    </source>
</evidence>
<dbReference type="CDD" id="cd00158">
    <property type="entry name" value="RHOD"/>
    <property type="match status" value="1"/>
</dbReference>